<keyword evidence="1" id="KW-0663">Pyridoxal phosphate</keyword>
<accession>A0A1S1NA92</accession>
<dbReference type="Proteomes" id="UP000180253">
    <property type="component" value="Unassembled WGS sequence"/>
</dbReference>
<sequence length="412" mass="45596">MELNQIRRQFPALMQQVNGQSPMFLDGPGGSQVPQSVLSAMSAYLGYFNSNLGGAFFSSEKTVTLMDTARQAVADLVNAPSKEQIVFGANMTSLTFSFSRAISRQWQAGDEVIVTNADHYSNVSSWRLAAEDKGATVHAVRINEADCTLDLAHYKSLLNENTKLVAVTYASNTTGSINDIKQIIELAHQFGALVYVDAVHYAPHELVDVQALDCDFLACSAYKFFGPHVGIVYGKREHLENFTPYKVEPAKDVIPGRWETGTQSFEGLAGVIAAIDYIAQLSGMTEDTPRRERLAVAFAKTKQHEMALSEHFLTRLAEFEQISLFGISDKTRLADRTPTFALTFEGFEPRAVSEFLAKQHICVWDGNFYAQGLCEQLGVMDKGGVVRIGCMHYNTIEELDRLFSAFKQLLVA</sequence>
<evidence type="ECO:0000256" key="1">
    <source>
        <dbReference type="ARBA" id="ARBA00022898"/>
    </source>
</evidence>
<dbReference type="InterPro" id="IPR015421">
    <property type="entry name" value="PyrdxlP-dep_Trfase_major"/>
</dbReference>
<name>A0A1S1NA92_9GAMM</name>
<organism evidence="3 4">
    <name type="scientific">Pseudoalteromonas byunsanensis</name>
    <dbReference type="NCBI Taxonomy" id="327939"/>
    <lineage>
        <taxon>Bacteria</taxon>
        <taxon>Pseudomonadati</taxon>
        <taxon>Pseudomonadota</taxon>
        <taxon>Gammaproteobacteria</taxon>
        <taxon>Alteromonadales</taxon>
        <taxon>Pseudoalteromonadaceae</taxon>
        <taxon>Pseudoalteromonas</taxon>
    </lineage>
</organism>
<dbReference type="EMBL" id="MNAN01000027">
    <property type="protein sequence ID" value="OHU96344.1"/>
    <property type="molecule type" value="Genomic_DNA"/>
</dbReference>
<dbReference type="InterPro" id="IPR011340">
    <property type="entry name" value="Cys_dSase-rel"/>
</dbReference>
<dbReference type="InterPro" id="IPR015424">
    <property type="entry name" value="PyrdxlP-dep_Trfase"/>
</dbReference>
<gene>
    <name evidence="3" type="ORF">BIW53_07315</name>
</gene>
<evidence type="ECO:0000313" key="4">
    <source>
        <dbReference type="Proteomes" id="UP000180253"/>
    </source>
</evidence>
<dbReference type="PANTHER" id="PTHR43586:SF21">
    <property type="entry name" value="PYRIDOXAL PHOSPHATE (PLP)-DEPENDENT ASPARTATE AMINOTRANSFERASE SUPERFAMILY"/>
    <property type="match status" value="1"/>
</dbReference>
<dbReference type="InterPro" id="IPR000192">
    <property type="entry name" value="Aminotrans_V_dom"/>
</dbReference>
<dbReference type="Gene3D" id="3.40.640.10">
    <property type="entry name" value="Type I PLP-dependent aspartate aminotransferase-like (Major domain)"/>
    <property type="match status" value="1"/>
</dbReference>
<dbReference type="InterPro" id="IPR015422">
    <property type="entry name" value="PyrdxlP-dep_Trfase_small"/>
</dbReference>
<dbReference type="Pfam" id="PF00266">
    <property type="entry name" value="Aminotran_5"/>
    <property type="match status" value="1"/>
</dbReference>
<dbReference type="AlphaFoldDB" id="A0A1S1NA92"/>
<proteinExistence type="predicted"/>
<keyword evidence="4" id="KW-1185">Reference proteome</keyword>
<dbReference type="OrthoDB" id="7592443at2"/>
<dbReference type="NCBIfam" id="TIGR01976">
    <property type="entry name" value="am_tr_V_VC1184"/>
    <property type="match status" value="1"/>
</dbReference>
<comment type="caution">
    <text evidence="3">The sequence shown here is derived from an EMBL/GenBank/DDBJ whole genome shotgun (WGS) entry which is preliminary data.</text>
</comment>
<dbReference type="STRING" id="327939.BIW53_07315"/>
<dbReference type="PANTHER" id="PTHR43586">
    <property type="entry name" value="CYSTEINE DESULFURASE"/>
    <property type="match status" value="1"/>
</dbReference>
<evidence type="ECO:0000259" key="2">
    <source>
        <dbReference type="Pfam" id="PF00266"/>
    </source>
</evidence>
<reference evidence="3 4" key="1">
    <citation type="submission" date="2016-10" db="EMBL/GenBank/DDBJ databases">
        <title>Pseudoalteromonas amylolytica sp. nov., isolated from the surface seawater.</title>
        <authorList>
            <person name="Wu Y.-H."/>
            <person name="Cheng H."/>
            <person name="Jin X.-B."/>
            <person name="Wang C.-S."/>
            <person name="Xu X.-W."/>
        </authorList>
    </citation>
    <scope>NUCLEOTIDE SEQUENCE [LARGE SCALE GENOMIC DNA]</scope>
    <source>
        <strain evidence="3 4">JCM 12483</strain>
    </source>
</reference>
<dbReference type="RefSeq" id="WP_070991201.1">
    <property type="nucleotide sequence ID" value="NZ_CBCSHD010000003.1"/>
</dbReference>
<evidence type="ECO:0000313" key="3">
    <source>
        <dbReference type="EMBL" id="OHU96344.1"/>
    </source>
</evidence>
<dbReference type="SUPFAM" id="SSF53383">
    <property type="entry name" value="PLP-dependent transferases"/>
    <property type="match status" value="1"/>
</dbReference>
<feature type="domain" description="Aminotransferase class V" evidence="2">
    <location>
        <begin position="24"/>
        <end position="402"/>
    </location>
</feature>
<protein>
    <submittedName>
        <fullName evidence="3">Cysteine desulfurase-like protein</fullName>
    </submittedName>
</protein>
<dbReference type="Gene3D" id="3.90.1150.10">
    <property type="entry name" value="Aspartate Aminotransferase, domain 1"/>
    <property type="match status" value="1"/>
</dbReference>